<proteinExistence type="predicted"/>
<dbReference type="EMBL" id="JRPN01000027">
    <property type="protein sequence ID" value="KGT75144.1"/>
    <property type="molecule type" value="Genomic_DNA"/>
</dbReference>
<dbReference type="Proteomes" id="UP000030377">
    <property type="component" value="Unassembled WGS sequence"/>
</dbReference>
<dbReference type="AlphaFoldDB" id="A0A0A3XPE9"/>
<evidence type="ECO:0000313" key="6">
    <source>
        <dbReference type="Proteomes" id="UP001549291"/>
    </source>
</evidence>
<organism evidence="2 4">
    <name type="scientific">Bradyrhizobium japonicum</name>
    <dbReference type="NCBI Taxonomy" id="375"/>
    <lineage>
        <taxon>Bacteria</taxon>
        <taxon>Pseudomonadati</taxon>
        <taxon>Pseudomonadota</taxon>
        <taxon>Alphaproteobacteria</taxon>
        <taxon>Hyphomicrobiales</taxon>
        <taxon>Nitrobacteraceae</taxon>
        <taxon>Bradyrhizobium</taxon>
    </lineage>
</organism>
<dbReference type="Proteomes" id="UP001549291">
    <property type="component" value="Unassembled WGS sequence"/>
</dbReference>
<evidence type="ECO:0000313" key="5">
    <source>
        <dbReference type="Proteomes" id="UP000181962"/>
    </source>
</evidence>
<reference evidence="1 5" key="2">
    <citation type="submission" date="2016-11" db="EMBL/GenBank/DDBJ databases">
        <title>Complete Genome Sequence of Bradyrhizobium sp. strain J5, an isolated from soybean nodule in Hokkaido.</title>
        <authorList>
            <person name="Kanehara K."/>
        </authorList>
    </citation>
    <scope>NUCLEOTIDE SEQUENCE [LARGE SCALE GENOMIC DNA]</scope>
    <source>
        <strain evidence="1 5">J5</strain>
    </source>
</reference>
<sequence>MVFFGYGIRRDDVFVEHAYDIVSGSAFQSDETLPFYSDRRPLRTLAAVLRISLTSARCHSVR</sequence>
<gene>
    <name evidence="3" type="ORF">ABIF63_008786</name>
    <name evidence="1" type="ORF">BKD09_40990</name>
    <name evidence="2" type="ORF">MA20_34990</name>
</gene>
<dbReference type="EMBL" id="CP017637">
    <property type="protein sequence ID" value="APG14746.1"/>
    <property type="molecule type" value="Genomic_DNA"/>
</dbReference>
<evidence type="ECO:0000313" key="1">
    <source>
        <dbReference type="EMBL" id="APG14746.1"/>
    </source>
</evidence>
<name>A0A0A3XPE9_BRAJP</name>
<dbReference type="PATRIC" id="fig|375.37.peg.7354"/>
<dbReference type="Proteomes" id="UP000181962">
    <property type="component" value="Chromosome"/>
</dbReference>
<reference evidence="2 4" key="1">
    <citation type="submission" date="2014-09" db="EMBL/GenBank/DDBJ databases">
        <title>Draft genome of Bradyrhizobium japonicum Is-34.</title>
        <authorList>
            <person name="Tsurumaru H."/>
            <person name="Yamakawa T."/>
            <person name="Hashimoto S."/>
            <person name="Okizaki K."/>
            <person name="Kanesaki Y."/>
            <person name="Yoshikawa H."/>
            <person name="Yajima S."/>
        </authorList>
    </citation>
    <scope>NUCLEOTIDE SEQUENCE [LARGE SCALE GENOMIC DNA]</scope>
    <source>
        <strain evidence="2 4">Is-34</strain>
    </source>
</reference>
<keyword evidence="6" id="KW-1185">Reference proteome</keyword>
<evidence type="ECO:0000313" key="3">
    <source>
        <dbReference type="EMBL" id="MET4724680.1"/>
    </source>
</evidence>
<evidence type="ECO:0000313" key="2">
    <source>
        <dbReference type="EMBL" id="KGT75144.1"/>
    </source>
</evidence>
<dbReference type="EMBL" id="JBEPTQ010000002">
    <property type="protein sequence ID" value="MET4724680.1"/>
    <property type="molecule type" value="Genomic_DNA"/>
</dbReference>
<reference evidence="3 6" key="3">
    <citation type="submission" date="2024-06" db="EMBL/GenBank/DDBJ databases">
        <title>Genomic Encyclopedia of Type Strains, Phase V (KMG-V): Genome sequencing to study the core and pangenomes of soil and plant-associated prokaryotes.</title>
        <authorList>
            <person name="Whitman W."/>
        </authorList>
    </citation>
    <scope>NUCLEOTIDE SEQUENCE [LARGE SCALE GENOMIC DNA]</scope>
    <source>
        <strain evidence="3 6">USDA 160</strain>
    </source>
</reference>
<evidence type="ECO:0000313" key="4">
    <source>
        <dbReference type="Proteomes" id="UP000030377"/>
    </source>
</evidence>
<accession>A0A0A3XPE9</accession>
<dbReference type="KEGG" id="bjp:RN69_37795"/>
<protein>
    <submittedName>
        <fullName evidence="2">Uncharacterized protein</fullName>
    </submittedName>
</protein>